<evidence type="ECO:0008006" key="3">
    <source>
        <dbReference type="Google" id="ProtNLM"/>
    </source>
</evidence>
<dbReference type="EMBL" id="JACVVK020000177">
    <property type="protein sequence ID" value="KAK7486524.1"/>
    <property type="molecule type" value="Genomic_DNA"/>
</dbReference>
<feature type="non-terminal residue" evidence="1">
    <location>
        <position position="1"/>
    </location>
</feature>
<dbReference type="Gene3D" id="2.60.120.40">
    <property type="match status" value="1"/>
</dbReference>
<name>A0ABD0KHA8_9CAEN</name>
<dbReference type="InterPro" id="IPR008983">
    <property type="entry name" value="Tumour_necrosis_fac-like_dom"/>
</dbReference>
<dbReference type="SUPFAM" id="SSF49842">
    <property type="entry name" value="TNF-like"/>
    <property type="match status" value="1"/>
</dbReference>
<dbReference type="AlphaFoldDB" id="A0ABD0KHA8"/>
<evidence type="ECO:0000313" key="2">
    <source>
        <dbReference type="Proteomes" id="UP001519460"/>
    </source>
</evidence>
<keyword evidence="2" id="KW-1185">Reference proteome</keyword>
<gene>
    <name evidence="1" type="ORF">BaRGS_00022190</name>
</gene>
<organism evidence="1 2">
    <name type="scientific">Batillaria attramentaria</name>
    <dbReference type="NCBI Taxonomy" id="370345"/>
    <lineage>
        <taxon>Eukaryota</taxon>
        <taxon>Metazoa</taxon>
        <taxon>Spiralia</taxon>
        <taxon>Lophotrochozoa</taxon>
        <taxon>Mollusca</taxon>
        <taxon>Gastropoda</taxon>
        <taxon>Caenogastropoda</taxon>
        <taxon>Sorbeoconcha</taxon>
        <taxon>Cerithioidea</taxon>
        <taxon>Batillariidae</taxon>
        <taxon>Batillaria</taxon>
    </lineage>
</organism>
<dbReference type="Proteomes" id="UP001519460">
    <property type="component" value="Unassembled WGS sequence"/>
</dbReference>
<proteinExistence type="predicted"/>
<comment type="caution">
    <text evidence="1">The sequence shown here is derived from an EMBL/GenBank/DDBJ whole genome shotgun (WGS) entry which is preliminary data.</text>
</comment>
<accession>A0ABD0KHA8</accession>
<reference evidence="1 2" key="1">
    <citation type="journal article" date="2023" name="Sci. Data">
        <title>Genome assembly of the Korean intertidal mud-creeper Batillaria attramentaria.</title>
        <authorList>
            <person name="Patra A.K."/>
            <person name="Ho P.T."/>
            <person name="Jun S."/>
            <person name="Lee S.J."/>
            <person name="Kim Y."/>
            <person name="Won Y.J."/>
        </authorList>
    </citation>
    <scope>NUCLEOTIDE SEQUENCE [LARGE SCALE GENOMIC DNA]</scope>
    <source>
        <strain evidence="1">Wonlab-2016</strain>
    </source>
</reference>
<protein>
    <recommendedName>
        <fullName evidence="3">C1q domain-containing protein</fullName>
    </recommendedName>
</protein>
<sequence>GSVQGIQMYAYTGITSADRRYAPWAKIDFDTTVTSVGNMYEGWPSNVVNIPETGYYWICISIGKTDFNRNVPVYVLRNNKRSSWLAADLENGTQISQGSVQWLRSGDQLKVKPITDVVVTDKSMLSVTFLGNNTPAFSGYLQGTVTRDKFIYYNIITTQNKLKQDPKTREITIKQTGQYLVFFSVDTSYNTKHILDNNADLPYAELVLEIRFPSWKRFHQLLSAYSKEGEPGSVGAVIRFYANTRLRIRRMRSVVSTGCRFAIVRIASSVESGRF</sequence>
<evidence type="ECO:0000313" key="1">
    <source>
        <dbReference type="EMBL" id="KAK7486524.1"/>
    </source>
</evidence>